<accession>A0ABQ4E5X8</accession>
<sequence length="65" mass="6646">MVYVRLEKEWTDGDGVGHSSGDMIDVDAATLAKLQAAGVVGGENPDWPGATGGGSRDTTNWPGAT</sequence>
<protein>
    <submittedName>
        <fullName evidence="2">Uncharacterized protein</fullName>
    </submittedName>
</protein>
<dbReference type="RefSeq" id="WP_203868554.1">
    <property type="nucleotide sequence ID" value="NZ_BONW01000024.1"/>
</dbReference>
<evidence type="ECO:0000313" key="3">
    <source>
        <dbReference type="Proteomes" id="UP000646749"/>
    </source>
</evidence>
<comment type="caution">
    <text evidence="2">The sequence shown here is derived from an EMBL/GenBank/DDBJ whole genome shotgun (WGS) entry which is preliminary data.</text>
</comment>
<evidence type="ECO:0000313" key="2">
    <source>
        <dbReference type="EMBL" id="GIG90118.1"/>
    </source>
</evidence>
<keyword evidence="3" id="KW-1185">Reference proteome</keyword>
<organism evidence="2 3">
    <name type="scientific">Plantactinospora endophytica</name>
    <dbReference type="NCBI Taxonomy" id="673535"/>
    <lineage>
        <taxon>Bacteria</taxon>
        <taxon>Bacillati</taxon>
        <taxon>Actinomycetota</taxon>
        <taxon>Actinomycetes</taxon>
        <taxon>Micromonosporales</taxon>
        <taxon>Micromonosporaceae</taxon>
        <taxon>Plantactinospora</taxon>
    </lineage>
</organism>
<feature type="compositionally biased region" description="Polar residues" evidence="1">
    <location>
        <begin position="56"/>
        <end position="65"/>
    </location>
</feature>
<reference evidence="2 3" key="1">
    <citation type="submission" date="2021-01" db="EMBL/GenBank/DDBJ databases">
        <title>Whole genome shotgun sequence of Plantactinospora endophytica NBRC 110450.</title>
        <authorList>
            <person name="Komaki H."/>
            <person name="Tamura T."/>
        </authorList>
    </citation>
    <scope>NUCLEOTIDE SEQUENCE [LARGE SCALE GENOMIC DNA]</scope>
    <source>
        <strain evidence="2 3">NBRC 110450</strain>
    </source>
</reference>
<feature type="region of interest" description="Disordered" evidence="1">
    <location>
        <begin position="40"/>
        <end position="65"/>
    </location>
</feature>
<proteinExistence type="predicted"/>
<evidence type="ECO:0000256" key="1">
    <source>
        <dbReference type="SAM" id="MobiDB-lite"/>
    </source>
</evidence>
<dbReference type="EMBL" id="BONW01000024">
    <property type="protein sequence ID" value="GIG90118.1"/>
    <property type="molecule type" value="Genomic_DNA"/>
</dbReference>
<gene>
    <name evidence="2" type="ORF">Pen02_50540</name>
</gene>
<dbReference type="Proteomes" id="UP000646749">
    <property type="component" value="Unassembled WGS sequence"/>
</dbReference>
<name>A0ABQ4E5X8_9ACTN</name>